<organism evidence="1">
    <name type="scientific">Anguilla anguilla</name>
    <name type="common">European freshwater eel</name>
    <name type="synonym">Muraena anguilla</name>
    <dbReference type="NCBI Taxonomy" id="7936"/>
    <lineage>
        <taxon>Eukaryota</taxon>
        <taxon>Metazoa</taxon>
        <taxon>Chordata</taxon>
        <taxon>Craniata</taxon>
        <taxon>Vertebrata</taxon>
        <taxon>Euteleostomi</taxon>
        <taxon>Actinopterygii</taxon>
        <taxon>Neopterygii</taxon>
        <taxon>Teleostei</taxon>
        <taxon>Anguilliformes</taxon>
        <taxon>Anguillidae</taxon>
        <taxon>Anguilla</taxon>
    </lineage>
</organism>
<reference evidence="1" key="1">
    <citation type="submission" date="2014-11" db="EMBL/GenBank/DDBJ databases">
        <authorList>
            <person name="Amaro Gonzalez C."/>
        </authorList>
    </citation>
    <scope>NUCLEOTIDE SEQUENCE</scope>
</reference>
<protein>
    <submittedName>
        <fullName evidence="1">Uncharacterized protein</fullName>
    </submittedName>
</protein>
<proteinExistence type="predicted"/>
<name>A0A0E9PBI8_ANGAN</name>
<dbReference type="AlphaFoldDB" id="A0A0E9PBI8"/>
<sequence>MFRSSCTPALPYLSAYPFPLPVSPSVCVCRAQHYYFGHTRAQTGNGSSFSLKSGSWYQNRACGGRFRERS</sequence>
<reference evidence="1" key="2">
    <citation type="journal article" date="2015" name="Fish Shellfish Immunol.">
        <title>Early steps in the European eel (Anguilla anguilla)-Vibrio vulnificus interaction in the gills: Role of the RtxA13 toxin.</title>
        <authorList>
            <person name="Callol A."/>
            <person name="Pajuelo D."/>
            <person name="Ebbesson L."/>
            <person name="Teles M."/>
            <person name="MacKenzie S."/>
            <person name="Amaro C."/>
        </authorList>
    </citation>
    <scope>NUCLEOTIDE SEQUENCE</scope>
</reference>
<evidence type="ECO:0000313" key="1">
    <source>
        <dbReference type="EMBL" id="JAH01874.1"/>
    </source>
</evidence>
<dbReference type="EMBL" id="GBXM01106703">
    <property type="protein sequence ID" value="JAH01874.1"/>
    <property type="molecule type" value="Transcribed_RNA"/>
</dbReference>
<accession>A0A0E9PBI8</accession>